<name>A0A0F9DDY0_9ZZZZ</name>
<keyword evidence="1" id="KW-1133">Transmembrane helix</keyword>
<sequence>MKALKLILQGILGSIVAIIFLGAIGYVLIVAPLSIGIAFAVILAILTAYLSTKIKLALEKKKRETNIVEKINKQKLKIGLTQFESAMVDEPPKPKKSKQTIPAVGVKGKVKKKTKKVKK</sequence>
<dbReference type="AlphaFoldDB" id="A0A0F9DDY0"/>
<protein>
    <submittedName>
        <fullName evidence="2">Uncharacterized protein</fullName>
    </submittedName>
</protein>
<comment type="caution">
    <text evidence="2">The sequence shown here is derived from an EMBL/GenBank/DDBJ whole genome shotgun (WGS) entry which is preliminary data.</text>
</comment>
<evidence type="ECO:0000256" key="1">
    <source>
        <dbReference type="SAM" id="Phobius"/>
    </source>
</evidence>
<evidence type="ECO:0000313" key="2">
    <source>
        <dbReference type="EMBL" id="KKL51936.1"/>
    </source>
</evidence>
<dbReference type="EMBL" id="LAZR01032069">
    <property type="protein sequence ID" value="KKL51936.1"/>
    <property type="molecule type" value="Genomic_DNA"/>
</dbReference>
<reference evidence="2" key="1">
    <citation type="journal article" date="2015" name="Nature">
        <title>Complex archaea that bridge the gap between prokaryotes and eukaryotes.</title>
        <authorList>
            <person name="Spang A."/>
            <person name="Saw J.H."/>
            <person name="Jorgensen S.L."/>
            <person name="Zaremba-Niedzwiedzka K."/>
            <person name="Martijn J."/>
            <person name="Lind A.E."/>
            <person name="van Eijk R."/>
            <person name="Schleper C."/>
            <person name="Guy L."/>
            <person name="Ettema T.J."/>
        </authorList>
    </citation>
    <scope>NUCLEOTIDE SEQUENCE</scope>
</reference>
<feature type="transmembrane region" description="Helical" evidence="1">
    <location>
        <begin position="35"/>
        <end position="52"/>
    </location>
</feature>
<accession>A0A0F9DDY0</accession>
<organism evidence="2">
    <name type="scientific">marine sediment metagenome</name>
    <dbReference type="NCBI Taxonomy" id="412755"/>
    <lineage>
        <taxon>unclassified sequences</taxon>
        <taxon>metagenomes</taxon>
        <taxon>ecological metagenomes</taxon>
    </lineage>
</organism>
<proteinExistence type="predicted"/>
<feature type="transmembrane region" description="Helical" evidence="1">
    <location>
        <begin position="7"/>
        <end position="29"/>
    </location>
</feature>
<keyword evidence="1" id="KW-0472">Membrane</keyword>
<keyword evidence="1" id="KW-0812">Transmembrane</keyword>
<gene>
    <name evidence="2" type="ORF">LCGC14_2290500</name>
</gene>